<dbReference type="GO" id="GO:0016779">
    <property type="term" value="F:nucleotidyltransferase activity"/>
    <property type="evidence" value="ECO:0007669"/>
    <property type="project" value="UniProtKB-KW"/>
</dbReference>
<dbReference type="InterPro" id="IPR043519">
    <property type="entry name" value="NT_sf"/>
</dbReference>
<evidence type="ECO:0000256" key="8">
    <source>
        <dbReference type="ARBA" id="ARBA00022842"/>
    </source>
</evidence>
<dbReference type="EMBL" id="RYDJ01000011">
    <property type="protein sequence ID" value="RTZ03869.1"/>
    <property type="molecule type" value="Genomic_DNA"/>
</dbReference>
<dbReference type="Proteomes" id="UP000280825">
    <property type="component" value="Unassembled WGS sequence"/>
</dbReference>
<keyword evidence="6" id="KW-0547">Nucleotide-binding</keyword>
<keyword evidence="5" id="KW-0479">Metal-binding</keyword>
<gene>
    <name evidence="11" type="ORF">EKL98_10280</name>
</gene>
<feature type="domain" description="Polymerase nucleotidyl transferase" evidence="10">
    <location>
        <begin position="9"/>
        <end position="96"/>
    </location>
</feature>
<dbReference type="Gene3D" id="3.30.460.10">
    <property type="entry name" value="Beta Polymerase, domain 2"/>
    <property type="match status" value="1"/>
</dbReference>
<organism evidence="11 12">
    <name type="scientific">Flavobacterium bomense</name>
    <dbReference type="NCBI Taxonomy" id="2497483"/>
    <lineage>
        <taxon>Bacteria</taxon>
        <taxon>Pseudomonadati</taxon>
        <taxon>Bacteroidota</taxon>
        <taxon>Flavobacteriia</taxon>
        <taxon>Flavobacteriales</taxon>
        <taxon>Flavobacteriaceae</taxon>
        <taxon>Flavobacterium</taxon>
    </lineage>
</organism>
<dbReference type="RefSeq" id="WP_126562235.1">
    <property type="nucleotide sequence ID" value="NZ_RYDJ01000011.1"/>
</dbReference>
<dbReference type="GO" id="GO:0046872">
    <property type="term" value="F:metal ion binding"/>
    <property type="evidence" value="ECO:0007669"/>
    <property type="project" value="UniProtKB-KW"/>
</dbReference>
<evidence type="ECO:0000256" key="9">
    <source>
        <dbReference type="ARBA" id="ARBA00038276"/>
    </source>
</evidence>
<keyword evidence="4" id="KW-0548">Nucleotidyltransferase</keyword>
<dbReference type="PANTHER" id="PTHR33571:SF12">
    <property type="entry name" value="BSL3053 PROTEIN"/>
    <property type="match status" value="1"/>
</dbReference>
<sequence length="99" mass="11666">MNLISLNKETIKNLCETHNVEKLYLFGSATTSSFNEKSDIDFLVKFKSFDLKLYFLNYIDLKTKLKHLLQREIDLVEEQTLKNPYLISSIEENKQLIYG</sequence>
<dbReference type="AlphaFoldDB" id="A0A3S0PI92"/>
<evidence type="ECO:0000256" key="5">
    <source>
        <dbReference type="ARBA" id="ARBA00022723"/>
    </source>
</evidence>
<comment type="similarity">
    <text evidence="9">Belongs to the MntA antitoxin family.</text>
</comment>
<name>A0A3S0PI92_9FLAO</name>
<comment type="cofactor">
    <cofactor evidence="1">
        <name>Mg(2+)</name>
        <dbReference type="ChEBI" id="CHEBI:18420"/>
    </cofactor>
</comment>
<evidence type="ECO:0000256" key="3">
    <source>
        <dbReference type="ARBA" id="ARBA00022679"/>
    </source>
</evidence>
<dbReference type="GO" id="GO:0005524">
    <property type="term" value="F:ATP binding"/>
    <property type="evidence" value="ECO:0007669"/>
    <property type="project" value="UniProtKB-KW"/>
</dbReference>
<evidence type="ECO:0000259" key="10">
    <source>
        <dbReference type="Pfam" id="PF01909"/>
    </source>
</evidence>
<dbReference type="InterPro" id="IPR052038">
    <property type="entry name" value="Type-VII_TA_antitoxin"/>
</dbReference>
<evidence type="ECO:0000256" key="4">
    <source>
        <dbReference type="ARBA" id="ARBA00022695"/>
    </source>
</evidence>
<protein>
    <submittedName>
        <fullName evidence="11">Nucleotidyltransferase domain-containing protein</fullName>
    </submittedName>
</protein>
<dbReference type="CDD" id="cd05403">
    <property type="entry name" value="NT_KNTase_like"/>
    <property type="match status" value="1"/>
</dbReference>
<evidence type="ECO:0000256" key="1">
    <source>
        <dbReference type="ARBA" id="ARBA00001946"/>
    </source>
</evidence>
<keyword evidence="2" id="KW-1277">Toxin-antitoxin system</keyword>
<keyword evidence="12" id="KW-1185">Reference proteome</keyword>
<proteinExistence type="inferred from homology"/>
<keyword evidence="8" id="KW-0460">Magnesium</keyword>
<dbReference type="Pfam" id="PF01909">
    <property type="entry name" value="NTP_transf_2"/>
    <property type="match status" value="1"/>
</dbReference>
<accession>A0A3S0PI92</accession>
<comment type="caution">
    <text evidence="11">The sequence shown here is derived from an EMBL/GenBank/DDBJ whole genome shotgun (WGS) entry which is preliminary data.</text>
</comment>
<evidence type="ECO:0000313" key="12">
    <source>
        <dbReference type="Proteomes" id="UP000280825"/>
    </source>
</evidence>
<keyword evidence="3 11" id="KW-0808">Transferase</keyword>
<keyword evidence="7" id="KW-0067">ATP-binding</keyword>
<evidence type="ECO:0000313" key="11">
    <source>
        <dbReference type="EMBL" id="RTZ03869.1"/>
    </source>
</evidence>
<dbReference type="SUPFAM" id="SSF81301">
    <property type="entry name" value="Nucleotidyltransferase"/>
    <property type="match status" value="1"/>
</dbReference>
<evidence type="ECO:0000256" key="7">
    <source>
        <dbReference type="ARBA" id="ARBA00022840"/>
    </source>
</evidence>
<evidence type="ECO:0000256" key="6">
    <source>
        <dbReference type="ARBA" id="ARBA00022741"/>
    </source>
</evidence>
<reference evidence="11 12" key="1">
    <citation type="submission" date="2018-12" db="EMBL/GenBank/DDBJ databases">
        <title>Flavobacterium sp. nov., isolated from glacier ice.</title>
        <authorList>
            <person name="Liu Q."/>
            <person name="Xin Y.-H."/>
        </authorList>
    </citation>
    <scope>NUCLEOTIDE SEQUENCE [LARGE SCALE GENOMIC DNA]</scope>
    <source>
        <strain evidence="11 12">RB1N8</strain>
    </source>
</reference>
<evidence type="ECO:0000256" key="2">
    <source>
        <dbReference type="ARBA" id="ARBA00022649"/>
    </source>
</evidence>
<dbReference type="PANTHER" id="PTHR33571">
    <property type="entry name" value="SSL8005 PROTEIN"/>
    <property type="match status" value="1"/>
</dbReference>
<dbReference type="InterPro" id="IPR002934">
    <property type="entry name" value="Polymerase_NTP_transf_dom"/>
</dbReference>